<accession>A0ABZ2F3D9</accession>
<organism evidence="1 3">
    <name type="scientific">Methylococcus capsulatus</name>
    <dbReference type="NCBI Taxonomy" id="414"/>
    <lineage>
        <taxon>Bacteria</taxon>
        <taxon>Pseudomonadati</taxon>
        <taxon>Pseudomonadota</taxon>
        <taxon>Gammaproteobacteria</taxon>
        <taxon>Methylococcales</taxon>
        <taxon>Methylococcaceae</taxon>
        <taxon>Methylococcus</taxon>
    </lineage>
</organism>
<gene>
    <name evidence="2" type="ORF">N4J17_04430</name>
    <name evidence="1" type="ORF">N4J17_09905</name>
</gene>
<reference evidence="1 3" key="1">
    <citation type="submission" date="2022-09" db="EMBL/GenBank/DDBJ databases">
        <authorList>
            <person name="Giprobiosintez L."/>
        </authorList>
    </citation>
    <scope>NUCLEOTIDE SEQUENCE [LARGE SCALE GENOMIC DNA]</scope>
    <source>
        <strain evidence="1">VKPM-B-12549</strain>
        <strain evidence="3">VKPM-B-12549 (GBS-15)</strain>
    </source>
</reference>
<sequence length="110" mass="12422">MFRDFRLEPMTPRAFDPIEFSWDEETGEVRGPDAAIVQEMADYVMKQGYIGCHPIPSSIRATDPLRNRTEFAALLGYTWKLPPDLAAAYPVIEDSEPHGLDGFPDVTVTY</sequence>
<evidence type="ECO:0000313" key="1">
    <source>
        <dbReference type="EMBL" id="WWF00797.1"/>
    </source>
</evidence>
<dbReference type="RefSeq" id="WP_198321663.1">
    <property type="nucleotide sequence ID" value="NZ_CP104311.1"/>
</dbReference>
<keyword evidence="3" id="KW-1185">Reference proteome</keyword>
<dbReference type="Proteomes" id="UP001359308">
    <property type="component" value="Chromosome"/>
</dbReference>
<proteinExistence type="predicted"/>
<protein>
    <submittedName>
        <fullName evidence="1">Uncharacterized protein</fullName>
    </submittedName>
</protein>
<dbReference type="EMBL" id="CP104311">
    <property type="protein sequence ID" value="WWF00797.1"/>
    <property type="molecule type" value="Genomic_DNA"/>
</dbReference>
<name>A0ABZ2F3D9_METCP</name>
<evidence type="ECO:0000313" key="3">
    <source>
        <dbReference type="Proteomes" id="UP001359308"/>
    </source>
</evidence>
<dbReference type="EMBL" id="CP104311">
    <property type="protein sequence ID" value="WWF02867.1"/>
    <property type="molecule type" value="Genomic_DNA"/>
</dbReference>
<evidence type="ECO:0000313" key="2">
    <source>
        <dbReference type="EMBL" id="WWF02867.1"/>
    </source>
</evidence>